<dbReference type="Proteomes" id="UP000305546">
    <property type="component" value="Unassembled WGS sequence"/>
</dbReference>
<dbReference type="GO" id="GO:0010124">
    <property type="term" value="P:phenylacetate catabolic process"/>
    <property type="evidence" value="ECO:0007669"/>
    <property type="project" value="InterPro"/>
</dbReference>
<dbReference type="InterPro" id="IPR052703">
    <property type="entry name" value="Aromatic_CoA_ox/epox"/>
</dbReference>
<dbReference type="Gene3D" id="1.20.1260.10">
    <property type="match status" value="1"/>
</dbReference>
<dbReference type="InterPro" id="IPR012347">
    <property type="entry name" value="Ferritin-like"/>
</dbReference>
<comment type="caution">
    <text evidence="2">The sequence shown here is derived from an EMBL/GenBank/DDBJ whole genome shotgun (WGS) entry which is preliminary data.</text>
</comment>
<reference evidence="2 3" key="1">
    <citation type="submission" date="2019-06" db="EMBL/GenBank/DDBJ databases">
        <title>Amycolatopsis alkalitolerans sp. nov., isolated from Gastrodia elata Blume.</title>
        <authorList>
            <person name="Narsing Rao M.P."/>
            <person name="Li W.J."/>
        </authorList>
    </citation>
    <scope>NUCLEOTIDE SEQUENCE [LARGE SCALE GENOMIC DNA]</scope>
    <source>
        <strain evidence="2 3">SYSUP0005</strain>
    </source>
</reference>
<evidence type="ECO:0000313" key="3">
    <source>
        <dbReference type="Proteomes" id="UP000305546"/>
    </source>
</evidence>
<organism evidence="2 3">
    <name type="scientific">Amycolatopsis alkalitolerans</name>
    <dbReference type="NCBI Taxonomy" id="2547244"/>
    <lineage>
        <taxon>Bacteria</taxon>
        <taxon>Bacillati</taxon>
        <taxon>Actinomycetota</taxon>
        <taxon>Actinomycetes</taxon>
        <taxon>Pseudonocardiales</taxon>
        <taxon>Pseudonocardiaceae</taxon>
        <taxon>Amycolatopsis</taxon>
    </lineage>
</organism>
<dbReference type="Pfam" id="PF05138">
    <property type="entry name" value="PaaA_PaaC"/>
    <property type="match status" value="1"/>
</dbReference>
<dbReference type="SUPFAM" id="SSF47240">
    <property type="entry name" value="Ferritin-like"/>
    <property type="match status" value="1"/>
</dbReference>
<feature type="region of interest" description="Disordered" evidence="1">
    <location>
        <begin position="1"/>
        <end position="33"/>
    </location>
</feature>
<dbReference type="EMBL" id="VDFW01000011">
    <property type="protein sequence ID" value="TNC25345.1"/>
    <property type="molecule type" value="Genomic_DNA"/>
</dbReference>
<evidence type="ECO:0008006" key="4">
    <source>
        <dbReference type="Google" id="ProtNLM"/>
    </source>
</evidence>
<gene>
    <name evidence="2" type="ORF">FG385_14680</name>
</gene>
<protein>
    <recommendedName>
        <fullName evidence="4">Phenylacetate-CoA oxygenase subunit PaaC</fullName>
    </recommendedName>
</protein>
<evidence type="ECO:0000313" key="2">
    <source>
        <dbReference type="EMBL" id="TNC25345.1"/>
    </source>
</evidence>
<accession>A0A5C4LZF5</accession>
<keyword evidence="3" id="KW-1185">Reference proteome</keyword>
<dbReference type="PANTHER" id="PTHR30458:SF0">
    <property type="entry name" value="1,2-PHENYLACETYL-COA EPOXIDASE, SUBUNIT C"/>
    <property type="match status" value="1"/>
</dbReference>
<evidence type="ECO:0000256" key="1">
    <source>
        <dbReference type="SAM" id="MobiDB-lite"/>
    </source>
</evidence>
<dbReference type="InterPro" id="IPR009078">
    <property type="entry name" value="Ferritin-like_SF"/>
</dbReference>
<feature type="compositionally biased region" description="Basic and acidic residues" evidence="1">
    <location>
        <begin position="1"/>
        <end position="13"/>
    </location>
</feature>
<dbReference type="AlphaFoldDB" id="A0A5C4LZF5"/>
<sequence>MARDVRRADRHDYPSSARKSLHQNQDGLTDNRGRWTRVTSDKIDAEVREPVQDELLCLADTKLVLGNWFAECVMNGKSLPDFAAMLGMCTASYGQTRAIYRYLDLLDHSYGHLEKGRAAGEIRSMDLLDEPPRDWPDFIISIWLAEQASWSMASGFLRSPDRTIAGIARKIGEEAYFHLKYASGWLRILNGADDDRGRAREALSLRWPLALRWFGPAEPVDRLAAAGWRDPGIGDIRAGLADEVQRSVTPLGIDLATLPGPDFPPEWRPRARRTGSLPARLFEVIRFKDAELAR</sequence>
<proteinExistence type="predicted"/>
<dbReference type="GO" id="GO:0005829">
    <property type="term" value="C:cytosol"/>
    <property type="evidence" value="ECO:0007669"/>
    <property type="project" value="TreeGrafter"/>
</dbReference>
<dbReference type="PANTHER" id="PTHR30458">
    <property type="entry name" value="PHENYLACETIC ACID DEGRADATION PROTEIN PAA"/>
    <property type="match status" value="1"/>
</dbReference>
<name>A0A5C4LZF5_9PSEU</name>
<dbReference type="InterPro" id="IPR007814">
    <property type="entry name" value="PaaA_PaaC"/>
</dbReference>